<evidence type="ECO:0000256" key="1">
    <source>
        <dbReference type="SAM" id="MobiDB-lite"/>
    </source>
</evidence>
<comment type="caution">
    <text evidence="2">The sequence shown here is derived from an EMBL/GenBank/DDBJ whole genome shotgun (WGS) entry which is preliminary data.</text>
</comment>
<organism evidence="2 3">
    <name type="scientific">Phialemonium thermophilum</name>
    <dbReference type="NCBI Taxonomy" id="223376"/>
    <lineage>
        <taxon>Eukaryota</taxon>
        <taxon>Fungi</taxon>
        <taxon>Dikarya</taxon>
        <taxon>Ascomycota</taxon>
        <taxon>Pezizomycotina</taxon>
        <taxon>Sordariomycetes</taxon>
        <taxon>Sordariomycetidae</taxon>
        <taxon>Cephalothecales</taxon>
        <taxon>Cephalothecaceae</taxon>
        <taxon>Phialemonium</taxon>
    </lineage>
</organism>
<evidence type="ECO:0000313" key="2">
    <source>
        <dbReference type="EMBL" id="KAL1882745.1"/>
    </source>
</evidence>
<feature type="region of interest" description="Disordered" evidence="1">
    <location>
        <begin position="1"/>
        <end position="25"/>
    </location>
</feature>
<sequence length="68" mass="7958">MSGRVKRFNPSAERQQLPSLGKRLQAARRETEMTKQLDWVFSLTHSFVVWALAWCVNANVQETEEHRT</sequence>
<dbReference type="Proteomes" id="UP001586593">
    <property type="component" value="Unassembled WGS sequence"/>
</dbReference>
<keyword evidence="3" id="KW-1185">Reference proteome</keyword>
<name>A0ABR3Y373_9PEZI</name>
<gene>
    <name evidence="2" type="ORF">VTK73DRAFT_870</name>
</gene>
<protein>
    <submittedName>
        <fullName evidence="2">Uncharacterized protein</fullName>
    </submittedName>
</protein>
<reference evidence="2 3" key="1">
    <citation type="journal article" date="2024" name="Commun. Biol.">
        <title>Comparative genomic analysis of thermophilic fungi reveals convergent evolutionary adaptations and gene losses.</title>
        <authorList>
            <person name="Steindorff A.S."/>
            <person name="Aguilar-Pontes M.V."/>
            <person name="Robinson A.J."/>
            <person name="Andreopoulos B."/>
            <person name="LaButti K."/>
            <person name="Kuo A."/>
            <person name="Mondo S."/>
            <person name="Riley R."/>
            <person name="Otillar R."/>
            <person name="Haridas S."/>
            <person name="Lipzen A."/>
            <person name="Grimwood J."/>
            <person name="Schmutz J."/>
            <person name="Clum A."/>
            <person name="Reid I.D."/>
            <person name="Moisan M.C."/>
            <person name="Butler G."/>
            <person name="Nguyen T.T.M."/>
            <person name="Dewar K."/>
            <person name="Conant G."/>
            <person name="Drula E."/>
            <person name="Henrissat B."/>
            <person name="Hansel C."/>
            <person name="Singer S."/>
            <person name="Hutchinson M.I."/>
            <person name="de Vries R.P."/>
            <person name="Natvig D.O."/>
            <person name="Powell A.J."/>
            <person name="Tsang A."/>
            <person name="Grigoriev I.V."/>
        </authorList>
    </citation>
    <scope>NUCLEOTIDE SEQUENCE [LARGE SCALE GENOMIC DNA]</scope>
    <source>
        <strain evidence="2 3">ATCC 24622</strain>
    </source>
</reference>
<evidence type="ECO:0000313" key="3">
    <source>
        <dbReference type="Proteomes" id="UP001586593"/>
    </source>
</evidence>
<accession>A0ABR3Y373</accession>
<dbReference type="EMBL" id="JAZHXJ010000012">
    <property type="protein sequence ID" value="KAL1882745.1"/>
    <property type="molecule type" value="Genomic_DNA"/>
</dbReference>
<proteinExistence type="predicted"/>